<gene>
    <name evidence="1" type="ORF">MNBD_NITROSPIRAE01-277</name>
</gene>
<evidence type="ECO:0000313" key="1">
    <source>
        <dbReference type="EMBL" id="VAX26776.1"/>
    </source>
</evidence>
<dbReference type="SUPFAM" id="SSF48371">
    <property type="entry name" value="ARM repeat"/>
    <property type="match status" value="1"/>
</dbReference>
<organism evidence="1">
    <name type="scientific">hydrothermal vent metagenome</name>
    <dbReference type="NCBI Taxonomy" id="652676"/>
    <lineage>
        <taxon>unclassified sequences</taxon>
        <taxon>metagenomes</taxon>
        <taxon>ecological metagenomes</taxon>
    </lineage>
</organism>
<dbReference type="AlphaFoldDB" id="A0A3B1C8C6"/>
<name>A0A3B1C8C6_9ZZZZ</name>
<evidence type="ECO:0008006" key="2">
    <source>
        <dbReference type="Google" id="ProtNLM"/>
    </source>
</evidence>
<dbReference type="Gene3D" id="1.25.10.10">
    <property type="entry name" value="Leucine-rich Repeat Variant"/>
    <property type="match status" value="1"/>
</dbReference>
<dbReference type="EMBL" id="UOGF01000017">
    <property type="protein sequence ID" value="VAX26776.1"/>
    <property type="molecule type" value="Genomic_DNA"/>
</dbReference>
<protein>
    <recommendedName>
        <fullName evidence="2">HEAT repeat domain-containing protein</fullName>
    </recommendedName>
</protein>
<proteinExistence type="predicted"/>
<accession>A0A3B1C8C6</accession>
<reference evidence="1" key="1">
    <citation type="submission" date="2018-06" db="EMBL/GenBank/DDBJ databases">
        <authorList>
            <person name="Zhirakovskaya E."/>
        </authorList>
    </citation>
    <scope>NUCLEOTIDE SEQUENCE</scope>
</reference>
<dbReference type="InterPro" id="IPR016024">
    <property type="entry name" value="ARM-type_fold"/>
</dbReference>
<sequence>MPEHHTDLTEDEIDYDQEEVQSAKEVVQFLTKTAKTLKIYLPNNPIHQKFINSLFEKLSTHIESFGPLRLRVKQFEILCSGQQIYENLNRLESIAFRLFIDGLRELSFYPGLEKKELITFLKIIGQEEDDEAEGEAGADDDIVTRLWEKHLTHIQYIVVDDLKGDMDAVETCREMRPEPPKPQQLQALHQQEVVSPAHLVPKGVDVPALHIFKLSEEEVSAIKRELRWEEEIDIVNELEGMLFDILRIETDVARFSEVLGIIDNILEELMFKADFIHARKILEFYWEMLDPEKALSAELVDLLKKALIQGGNPERIASMDDVLNRVSSEALDQFLPLMVLFQKEVIPSVIELLAEVKAMKPRRVLCDILVELAQMDVNAIIACLHDRRWFVVRNLIYVLGKTGDACVIEHLPQFVHHEELKVRKEVLHVLDAMKNPKADVLLIDFIDDSELSNRVYAIKSLVKRKVLDTLPLLVALVSTKEFEMKALYEKKEIFSALAKLGGDSLVPEFEKHLKTRWSLFKNIHVDERGLCAAMALQRLGSPAAIIALQGGGQSRNKVIREACEKALGVLGAA</sequence>
<dbReference type="InterPro" id="IPR011989">
    <property type="entry name" value="ARM-like"/>
</dbReference>